<comment type="subunit">
    <text evidence="3">Homotrimer.</text>
</comment>
<evidence type="ECO:0000256" key="13">
    <source>
        <dbReference type="ARBA" id="ARBA00031036"/>
    </source>
</evidence>
<dbReference type="PROSITE" id="PS01240">
    <property type="entry name" value="PNP_MTAP_2"/>
    <property type="match status" value="1"/>
</dbReference>
<dbReference type="NCBIfam" id="NF006054">
    <property type="entry name" value="PRK08202.1"/>
    <property type="match status" value="1"/>
</dbReference>
<gene>
    <name evidence="18" type="primary">pnp4a</name>
</gene>
<keyword evidence="17" id="KW-1185">Reference proteome</keyword>
<comment type="similarity">
    <text evidence="2">Belongs to the PNP/MTAP phosphorylase family.</text>
</comment>
<dbReference type="PANTHER" id="PTHR11904">
    <property type="entry name" value="METHYLTHIOADENOSINE/PURINE NUCLEOSIDE PHOSPHORYLASE"/>
    <property type="match status" value="1"/>
</dbReference>
<dbReference type="InterPro" id="IPR011270">
    <property type="entry name" value="Pur_Nuc_Pase_Ino/Guo-sp"/>
</dbReference>
<dbReference type="InterPro" id="IPR035994">
    <property type="entry name" value="Nucleoside_phosphorylase_sf"/>
</dbReference>
<comment type="pathway">
    <text evidence="1">Purine metabolism; purine nucleoside salvage.</text>
</comment>
<accession>A0A6P8FJD8</accession>
<comment type="catalytic activity">
    <reaction evidence="10">
        <text>2'-deoxyguanosine + phosphate = 2-deoxy-alpha-D-ribose 1-phosphate + guanine</text>
        <dbReference type="Rhea" id="RHEA:27738"/>
        <dbReference type="ChEBI" id="CHEBI:16235"/>
        <dbReference type="ChEBI" id="CHEBI:17172"/>
        <dbReference type="ChEBI" id="CHEBI:43474"/>
        <dbReference type="ChEBI" id="CHEBI:57259"/>
        <dbReference type="EC" id="2.4.2.1"/>
    </reaction>
</comment>
<evidence type="ECO:0000256" key="12">
    <source>
        <dbReference type="ARBA" id="ARBA00023970"/>
    </source>
</evidence>
<dbReference type="GO" id="GO:0005737">
    <property type="term" value="C:cytoplasm"/>
    <property type="evidence" value="ECO:0007669"/>
    <property type="project" value="TreeGrafter"/>
</dbReference>
<dbReference type="InterPro" id="IPR000845">
    <property type="entry name" value="Nucleoside_phosphorylase_d"/>
</dbReference>
<evidence type="ECO:0000256" key="1">
    <source>
        <dbReference type="ARBA" id="ARBA00005058"/>
    </source>
</evidence>
<dbReference type="GO" id="GO:0004731">
    <property type="term" value="F:purine-nucleoside phosphorylase activity"/>
    <property type="evidence" value="ECO:0007669"/>
    <property type="project" value="UniProtKB-EC"/>
</dbReference>
<dbReference type="InterPro" id="IPR011268">
    <property type="entry name" value="Purine_phosphorylase"/>
</dbReference>
<name>A0A6P8FJD8_CLUHA</name>
<evidence type="ECO:0000256" key="10">
    <source>
        <dbReference type="ARBA" id="ARBA00023929"/>
    </source>
</evidence>
<protein>
    <recommendedName>
        <fullName evidence="5">Purine nucleoside phosphorylase</fullName>
        <ecNumber evidence="4">2.4.2.1</ecNumber>
    </recommendedName>
    <alternativeName>
        <fullName evidence="14">Inosine phosphorylase</fullName>
    </alternativeName>
    <alternativeName>
        <fullName evidence="13">Inosine-guanosine phosphorylase</fullName>
    </alternativeName>
</protein>
<dbReference type="RefSeq" id="XP_031423282.1">
    <property type="nucleotide sequence ID" value="XM_031567422.1"/>
</dbReference>
<evidence type="ECO:0000256" key="6">
    <source>
        <dbReference type="ARBA" id="ARBA00022676"/>
    </source>
</evidence>
<dbReference type="OrthoDB" id="10261782at2759"/>
<evidence type="ECO:0000256" key="11">
    <source>
        <dbReference type="ARBA" id="ARBA00023950"/>
    </source>
</evidence>
<dbReference type="AlphaFoldDB" id="A0A6P8FJD8"/>
<evidence type="ECO:0000256" key="14">
    <source>
        <dbReference type="ARBA" id="ARBA00033072"/>
    </source>
</evidence>
<dbReference type="CTD" id="415192"/>
<dbReference type="InterPro" id="IPR018099">
    <property type="entry name" value="Purine_phosphorylase-2_CS"/>
</dbReference>
<evidence type="ECO:0000256" key="15">
    <source>
        <dbReference type="ARBA" id="ARBA00054498"/>
    </source>
</evidence>
<dbReference type="CDD" id="cd09009">
    <property type="entry name" value="PNP-EcPNPII_like"/>
    <property type="match status" value="1"/>
</dbReference>
<dbReference type="NCBIfam" id="TIGR01700">
    <property type="entry name" value="PNPH"/>
    <property type="match status" value="1"/>
</dbReference>
<reference evidence="18" key="1">
    <citation type="submission" date="2025-08" db="UniProtKB">
        <authorList>
            <consortium name="RefSeq"/>
        </authorList>
    </citation>
    <scope>IDENTIFICATION</scope>
</reference>
<comment type="catalytic activity">
    <reaction evidence="9">
        <text>inosine + phosphate = alpha-D-ribose 1-phosphate + hypoxanthine</text>
        <dbReference type="Rhea" id="RHEA:27646"/>
        <dbReference type="ChEBI" id="CHEBI:17368"/>
        <dbReference type="ChEBI" id="CHEBI:17596"/>
        <dbReference type="ChEBI" id="CHEBI:43474"/>
        <dbReference type="ChEBI" id="CHEBI:57720"/>
        <dbReference type="EC" id="2.4.2.1"/>
    </reaction>
</comment>
<comment type="catalytic activity">
    <reaction evidence="12">
        <text>guanosine + phosphate = alpha-D-ribose 1-phosphate + guanine</text>
        <dbReference type="Rhea" id="RHEA:13233"/>
        <dbReference type="ChEBI" id="CHEBI:16235"/>
        <dbReference type="ChEBI" id="CHEBI:16750"/>
        <dbReference type="ChEBI" id="CHEBI:43474"/>
        <dbReference type="ChEBI" id="CHEBI:57720"/>
        <dbReference type="EC" id="2.4.2.1"/>
    </reaction>
</comment>
<evidence type="ECO:0000256" key="9">
    <source>
        <dbReference type="ARBA" id="ARBA00023918"/>
    </source>
</evidence>
<evidence type="ECO:0000256" key="3">
    <source>
        <dbReference type="ARBA" id="ARBA00011233"/>
    </source>
</evidence>
<organism evidence="17 18">
    <name type="scientific">Clupea harengus</name>
    <name type="common">Atlantic herring</name>
    <dbReference type="NCBI Taxonomy" id="7950"/>
    <lineage>
        <taxon>Eukaryota</taxon>
        <taxon>Metazoa</taxon>
        <taxon>Chordata</taxon>
        <taxon>Craniata</taxon>
        <taxon>Vertebrata</taxon>
        <taxon>Euteleostomi</taxon>
        <taxon>Actinopterygii</taxon>
        <taxon>Neopterygii</taxon>
        <taxon>Teleostei</taxon>
        <taxon>Clupei</taxon>
        <taxon>Clupeiformes</taxon>
        <taxon>Clupeoidei</taxon>
        <taxon>Clupeidae</taxon>
        <taxon>Clupea</taxon>
    </lineage>
</organism>
<evidence type="ECO:0000313" key="18">
    <source>
        <dbReference type="RefSeq" id="XP_031423282.1"/>
    </source>
</evidence>
<evidence type="ECO:0000259" key="16">
    <source>
        <dbReference type="Pfam" id="PF01048"/>
    </source>
</evidence>
<evidence type="ECO:0000256" key="2">
    <source>
        <dbReference type="ARBA" id="ARBA00006751"/>
    </source>
</evidence>
<comment type="function">
    <text evidence="15">Catalyzes the phosphorolytic breakdown of the N-glycosidic bond in the beta-(deoxy)ribonucleoside molecules, with the formation of the corresponding free purine bases and pentose-1-phosphate. Preferentially acts on 6-oxopurine nucleosides including inosine and guanosine.</text>
</comment>
<feature type="domain" description="Nucleoside phosphorylase" evidence="16">
    <location>
        <begin position="83"/>
        <end position="336"/>
    </location>
</feature>
<dbReference type="SUPFAM" id="SSF53167">
    <property type="entry name" value="Purine and uridine phosphorylases"/>
    <property type="match status" value="1"/>
</dbReference>
<evidence type="ECO:0000256" key="8">
    <source>
        <dbReference type="ARBA" id="ARBA00022726"/>
    </source>
</evidence>
<proteinExistence type="inferred from homology"/>
<dbReference type="NCBIfam" id="TIGR01697">
    <property type="entry name" value="PNPH-PUNA-XAPA"/>
    <property type="match status" value="1"/>
</dbReference>
<dbReference type="FunFam" id="3.40.50.1580:FF:000004">
    <property type="entry name" value="Purine nucleoside phosphorylase"/>
    <property type="match status" value="1"/>
</dbReference>
<dbReference type="Gene3D" id="3.40.50.1580">
    <property type="entry name" value="Nucleoside phosphorylase domain"/>
    <property type="match status" value="1"/>
</dbReference>
<dbReference type="Pfam" id="PF01048">
    <property type="entry name" value="PNP_UDP_1"/>
    <property type="match status" value="1"/>
</dbReference>
<dbReference type="UniPathway" id="UPA00606"/>
<evidence type="ECO:0000256" key="4">
    <source>
        <dbReference type="ARBA" id="ARBA00011886"/>
    </source>
</evidence>
<keyword evidence="8" id="KW-0660">Purine salvage</keyword>
<evidence type="ECO:0000313" key="17">
    <source>
        <dbReference type="Proteomes" id="UP000515152"/>
    </source>
</evidence>
<comment type="catalytic activity">
    <reaction evidence="11">
        <text>2'-deoxyinosine + phosphate = 2-deoxy-alpha-D-ribose 1-phosphate + hypoxanthine</text>
        <dbReference type="Rhea" id="RHEA:27750"/>
        <dbReference type="ChEBI" id="CHEBI:17368"/>
        <dbReference type="ChEBI" id="CHEBI:28997"/>
        <dbReference type="ChEBI" id="CHEBI:43474"/>
        <dbReference type="ChEBI" id="CHEBI:57259"/>
        <dbReference type="EC" id="2.4.2.1"/>
    </reaction>
</comment>
<evidence type="ECO:0000256" key="7">
    <source>
        <dbReference type="ARBA" id="ARBA00022679"/>
    </source>
</evidence>
<keyword evidence="6" id="KW-0328">Glycosyltransferase</keyword>
<dbReference type="GO" id="GO:0006166">
    <property type="term" value="P:purine ribonucleoside salvage"/>
    <property type="evidence" value="ECO:0007669"/>
    <property type="project" value="UniProtKB-KW"/>
</dbReference>
<dbReference type="EC" id="2.4.2.1" evidence="4"/>
<dbReference type="Proteomes" id="UP000515152">
    <property type="component" value="Chromosome 5"/>
</dbReference>
<keyword evidence="7" id="KW-0808">Transferase</keyword>
<evidence type="ECO:0000256" key="5">
    <source>
        <dbReference type="ARBA" id="ARBA00013834"/>
    </source>
</evidence>
<sequence length="346" mass="38059">MPHSLETCLLCKCWYSLLWNSLLPELLLILCARHCLFLLKSLALNLSARPSAIGHTSPLPILLYEDYQQTADWLLSQTQHRPKVAIICGSGLGMLADALKCQDSFKYADIPGFPQSTVQGHAGKLVFGDLKGKTCVCMQGRFHMYEGHSLCKVTFPIRVFKLLGVETVIVTNAAGSLNDTYHCGDIMIIKDHINFPGFAGLNPLNGPNEERFGPRFPPMSGIYDKHLRQMAFDICKTMGFAQFVQEGVYCMVGGPNFESIAEAGLLHKLGVDAVGMSTAPEVVVAGHCGMRVFGLSLITNKVVKSYEDTESVNHESVLEVSKMRSETLQTLVTELVSRMDINNNTA</sequence>
<dbReference type="GeneID" id="105912247"/>
<dbReference type="PANTHER" id="PTHR11904:SF13">
    <property type="entry name" value="PURINE NUCLEOSIDE PHOSPHORYLASE"/>
    <property type="match status" value="1"/>
</dbReference>